<comment type="catalytic activity">
    <reaction evidence="6">
        <text>hydrogencarbonate + H(+) = CO2 + H2O</text>
        <dbReference type="Rhea" id="RHEA:10748"/>
        <dbReference type="ChEBI" id="CHEBI:15377"/>
        <dbReference type="ChEBI" id="CHEBI:15378"/>
        <dbReference type="ChEBI" id="CHEBI:16526"/>
        <dbReference type="ChEBI" id="CHEBI:17544"/>
        <dbReference type="EC" id="4.2.1.1"/>
    </reaction>
</comment>
<evidence type="ECO:0000313" key="7">
    <source>
        <dbReference type="EMBL" id="MEK8127067.1"/>
    </source>
</evidence>
<evidence type="ECO:0000313" key="8">
    <source>
        <dbReference type="Proteomes" id="UP001469365"/>
    </source>
</evidence>
<evidence type="ECO:0000256" key="1">
    <source>
        <dbReference type="ARBA" id="ARBA00001947"/>
    </source>
</evidence>
<dbReference type="Proteomes" id="UP001469365">
    <property type="component" value="Unassembled WGS sequence"/>
</dbReference>
<evidence type="ECO:0000256" key="6">
    <source>
        <dbReference type="ARBA" id="ARBA00048348"/>
    </source>
</evidence>
<proteinExistence type="inferred from homology"/>
<dbReference type="InterPro" id="IPR036874">
    <property type="entry name" value="Carbonic_anhydrase_sf"/>
</dbReference>
<evidence type="ECO:0000256" key="3">
    <source>
        <dbReference type="ARBA" id="ARBA00012925"/>
    </source>
</evidence>
<dbReference type="Gene3D" id="3.40.1050.10">
    <property type="entry name" value="Carbonic anhydrase"/>
    <property type="match status" value="1"/>
</dbReference>
<keyword evidence="4" id="KW-0479">Metal-binding</keyword>
<dbReference type="EC" id="4.2.1.1" evidence="3"/>
<dbReference type="SUPFAM" id="SSF53056">
    <property type="entry name" value="beta-carbonic anhydrase, cab"/>
    <property type="match status" value="1"/>
</dbReference>
<dbReference type="InterPro" id="IPR001765">
    <property type="entry name" value="Carbonic_anhydrase"/>
</dbReference>
<dbReference type="RefSeq" id="WP_341414129.1">
    <property type="nucleotide sequence ID" value="NZ_JBBPCC010000002.1"/>
</dbReference>
<name>A0ABU9DDX9_9BACL</name>
<sequence>MNDSLKHILEYNQAFVEEKKYEPFLTSKFPDKKYVILTCMDTRLIELLPASMNIKNGDVKIIKSAGGIVNTPFGGLMRSIIIALYELGASEVFVIGHYDCGMGSVNPKAVKQKFVERGIKQDTIDIIEYSGVNLEHWLQGFDDVKESVRSSVNLIRNHPLIPDVPVHGLVIDPSTGKLDVVVEG</sequence>
<gene>
    <name evidence="7" type="ORF">WMW72_03990</name>
</gene>
<comment type="similarity">
    <text evidence="2">Belongs to the beta-class carbonic anhydrase family.</text>
</comment>
<evidence type="ECO:0000256" key="4">
    <source>
        <dbReference type="ARBA" id="ARBA00022723"/>
    </source>
</evidence>
<dbReference type="PANTHER" id="PTHR43175">
    <property type="entry name" value="CARBONIC ANHYDRASE"/>
    <property type="match status" value="1"/>
</dbReference>
<dbReference type="Pfam" id="PF00484">
    <property type="entry name" value="Pro_CA"/>
    <property type="match status" value="1"/>
</dbReference>
<dbReference type="EMBL" id="JBBPCC010000002">
    <property type="protein sequence ID" value="MEK8127067.1"/>
    <property type="molecule type" value="Genomic_DNA"/>
</dbReference>
<keyword evidence="8" id="KW-1185">Reference proteome</keyword>
<keyword evidence="5" id="KW-0862">Zinc</keyword>
<accession>A0ABU9DDX9</accession>
<protein>
    <recommendedName>
        <fullName evidence="3">carbonic anhydrase</fullName>
        <ecNumber evidence="3">4.2.1.1</ecNumber>
    </recommendedName>
</protein>
<dbReference type="PANTHER" id="PTHR43175:SF3">
    <property type="entry name" value="CARBON DISULFIDE HYDROLASE"/>
    <property type="match status" value="1"/>
</dbReference>
<organism evidence="7 8">
    <name type="scientific">Paenibacillus filicis</name>
    <dbReference type="NCBI Taxonomy" id="669464"/>
    <lineage>
        <taxon>Bacteria</taxon>
        <taxon>Bacillati</taxon>
        <taxon>Bacillota</taxon>
        <taxon>Bacilli</taxon>
        <taxon>Bacillales</taxon>
        <taxon>Paenibacillaceae</taxon>
        <taxon>Paenibacillus</taxon>
    </lineage>
</organism>
<reference evidence="7 8" key="1">
    <citation type="submission" date="2024-04" db="EMBL/GenBank/DDBJ databases">
        <title>draft genome sequnece of Paenibacillus filicis.</title>
        <authorList>
            <person name="Kim D.-U."/>
        </authorList>
    </citation>
    <scope>NUCLEOTIDE SEQUENCE [LARGE SCALE GENOMIC DNA]</scope>
    <source>
        <strain evidence="7 8">KACC14197</strain>
    </source>
</reference>
<comment type="caution">
    <text evidence="7">The sequence shown here is derived from an EMBL/GenBank/DDBJ whole genome shotgun (WGS) entry which is preliminary data.</text>
</comment>
<comment type="cofactor">
    <cofactor evidence="1">
        <name>Zn(2+)</name>
        <dbReference type="ChEBI" id="CHEBI:29105"/>
    </cofactor>
</comment>
<dbReference type="CDD" id="cd03379">
    <property type="entry name" value="beta_CA_cladeD"/>
    <property type="match status" value="1"/>
</dbReference>
<evidence type="ECO:0000256" key="5">
    <source>
        <dbReference type="ARBA" id="ARBA00022833"/>
    </source>
</evidence>
<dbReference type="SMART" id="SM00947">
    <property type="entry name" value="Pro_CA"/>
    <property type="match status" value="1"/>
</dbReference>
<evidence type="ECO:0000256" key="2">
    <source>
        <dbReference type="ARBA" id="ARBA00006217"/>
    </source>
</evidence>